<dbReference type="CDD" id="cd07995">
    <property type="entry name" value="TPK"/>
    <property type="match status" value="1"/>
</dbReference>
<evidence type="ECO:0000313" key="8">
    <source>
        <dbReference type="Proteomes" id="UP000199701"/>
    </source>
</evidence>
<dbReference type="SUPFAM" id="SSF63862">
    <property type="entry name" value="Thiamin pyrophosphokinase, substrate-binding domain"/>
    <property type="match status" value="1"/>
</dbReference>
<reference evidence="7 8" key="1">
    <citation type="submission" date="2016-10" db="EMBL/GenBank/DDBJ databases">
        <authorList>
            <person name="de Groot N.N."/>
        </authorList>
    </citation>
    <scope>NUCLEOTIDE SEQUENCE [LARGE SCALE GENOMIC DNA]</scope>
    <source>
        <strain evidence="7 8">DSM 9179</strain>
    </source>
</reference>
<dbReference type="InterPro" id="IPR053149">
    <property type="entry name" value="TPK"/>
</dbReference>
<dbReference type="GO" id="GO:0016301">
    <property type="term" value="F:kinase activity"/>
    <property type="evidence" value="ECO:0007669"/>
    <property type="project" value="UniProtKB-KW"/>
</dbReference>
<dbReference type="EMBL" id="FOJI01000008">
    <property type="protein sequence ID" value="SEW28738.1"/>
    <property type="molecule type" value="Genomic_DNA"/>
</dbReference>
<dbReference type="AlphaFoldDB" id="A0A1I0QNM2"/>
<organism evidence="7 8">
    <name type="scientific">[Clostridium] fimetarium</name>
    <dbReference type="NCBI Taxonomy" id="99656"/>
    <lineage>
        <taxon>Bacteria</taxon>
        <taxon>Bacillati</taxon>
        <taxon>Bacillota</taxon>
        <taxon>Clostridia</taxon>
        <taxon>Lachnospirales</taxon>
        <taxon>Lachnospiraceae</taxon>
    </lineage>
</organism>
<feature type="domain" description="Thiamin pyrophosphokinase thiamin-binding" evidence="6">
    <location>
        <begin position="147"/>
        <end position="215"/>
    </location>
</feature>
<gene>
    <name evidence="7" type="ORF">SAMN05421659_108175</name>
</gene>
<dbReference type="PANTHER" id="PTHR41299">
    <property type="entry name" value="THIAMINE PYROPHOSPHOKINASE"/>
    <property type="match status" value="1"/>
</dbReference>
<evidence type="ECO:0000259" key="6">
    <source>
        <dbReference type="SMART" id="SM00983"/>
    </source>
</evidence>
<keyword evidence="2" id="KW-0547">Nucleotide-binding</keyword>
<dbReference type="Gene3D" id="3.40.50.10240">
    <property type="entry name" value="Thiamin pyrophosphokinase, catalytic domain"/>
    <property type="match status" value="1"/>
</dbReference>
<dbReference type="GO" id="GO:0004788">
    <property type="term" value="F:thiamine diphosphokinase activity"/>
    <property type="evidence" value="ECO:0007669"/>
    <property type="project" value="UniProtKB-UniRule"/>
</dbReference>
<dbReference type="STRING" id="99656.SAMN05421659_108175"/>
<keyword evidence="8" id="KW-1185">Reference proteome</keyword>
<evidence type="ECO:0000256" key="4">
    <source>
        <dbReference type="ARBA" id="ARBA00022840"/>
    </source>
</evidence>
<dbReference type="SMART" id="SM00983">
    <property type="entry name" value="TPK_B1_binding"/>
    <property type="match status" value="1"/>
</dbReference>
<sequence>MKDTTQNKAILIFTGGMINLEWAREWLANQQFDYVIAADKGLLYADELNCKVDYILGDYDSVDKDLLEKYRSMNVELTTFPCEKDYTDTHLAIETAIERGASQITILGATGSRMDHTMSNIQNMKIALDLGVPCYIVNEYNKIYLANKNRVINKSEQFGKYISLIPFSQSVTGLTLSGFHYPLKKFRMDQGLSVGISNEIVREKGIIEFDNGVLIIFETKD</sequence>
<dbReference type="InterPro" id="IPR036759">
    <property type="entry name" value="TPK_catalytic_sf"/>
</dbReference>
<dbReference type="Pfam" id="PF04265">
    <property type="entry name" value="TPK_B1_binding"/>
    <property type="match status" value="1"/>
</dbReference>
<accession>A0A1I0QNM2</accession>
<proteinExistence type="predicted"/>
<dbReference type="InterPro" id="IPR006282">
    <property type="entry name" value="Thi_PPkinase"/>
</dbReference>
<dbReference type="GO" id="GO:0009229">
    <property type="term" value="P:thiamine diphosphate biosynthetic process"/>
    <property type="evidence" value="ECO:0007669"/>
    <property type="project" value="InterPro"/>
</dbReference>
<evidence type="ECO:0000256" key="5">
    <source>
        <dbReference type="NCBIfam" id="TIGR01378"/>
    </source>
</evidence>
<dbReference type="NCBIfam" id="TIGR01378">
    <property type="entry name" value="thi_PPkinase"/>
    <property type="match status" value="1"/>
</dbReference>
<evidence type="ECO:0000256" key="2">
    <source>
        <dbReference type="ARBA" id="ARBA00022741"/>
    </source>
</evidence>
<dbReference type="GO" id="GO:0030975">
    <property type="term" value="F:thiamine binding"/>
    <property type="evidence" value="ECO:0007669"/>
    <property type="project" value="InterPro"/>
</dbReference>
<dbReference type="PANTHER" id="PTHR41299:SF1">
    <property type="entry name" value="THIAMINE PYROPHOSPHOKINASE"/>
    <property type="match status" value="1"/>
</dbReference>
<dbReference type="EC" id="2.7.6.2" evidence="5"/>
<dbReference type="Pfam" id="PF04263">
    <property type="entry name" value="TPK_catalytic"/>
    <property type="match status" value="1"/>
</dbReference>
<dbReference type="InterPro" id="IPR007373">
    <property type="entry name" value="Thiamin_PyroPKinase_B1-bd"/>
</dbReference>
<evidence type="ECO:0000256" key="3">
    <source>
        <dbReference type="ARBA" id="ARBA00022777"/>
    </source>
</evidence>
<name>A0A1I0QNM2_9FIRM</name>
<evidence type="ECO:0000313" key="7">
    <source>
        <dbReference type="EMBL" id="SEW28738.1"/>
    </source>
</evidence>
<dbReference type="GO" id="GO:0006772">
    <property type="term" value="P:thiamine metabolic process"/>
    <property type="evidence" value="ECO:0007669"/>
    <property type="project" value="UniProtKB-UniRule"/>
</dbReference>
<dbReference type="GO" id="GO:0005524">
    <property type="term" value="F:ATP binding"/>
    <property type="evidence" value="ECO:0007669"/>
    <property type="project" value="UniProtKB-KW"/>
</dbReference>
<protein>
    <recommendedName>
        <fullName evidence="5">Thiamine diphosphokinase</fullName>
        <ecNumber evidence="5">2.7.6.2</ecNumber>
    </recommendedName>
</protein>
<keyword evidence="4" id="KW-0067">ATP-binding</keyword>
<evidence type="ECO:0000256" key="1">
    <source>
        <dbReference type="ARBA" id="ARBA00022679"/>
    </source>
</evidence>
<dbReference type="InterPro" id="IPR007371">
    <property type="entry name" value="TPK_catalytic"/>
</dbReference>
<dbReference type="Proteomes" id="UP000199701">
    <property type="component" value="Unassembled WGS sequence"/>
</dbReference>
<dbReference type="InterPro" id="IPR036371">
    <property type="entry name" value="TPK_B1-bd_sf"/>
</dbReference>
<keyword evidence="1" id="KW-0808">Transferase</keyword>
<dbReference type="SUPFAM" id="SSF63999">
    <property type="entry name" value="Thiamin pyrophosphokinase, catalytic domain"/>
    <property type="match status" value="1"/>
</dbReference>
<keyword evidence="3 7" id="KW-0418">Kinase</keyword>